<proteinExistence type="predicted"/>
<dbReference type="SUPFAM" id="SSF140453">
    <property type="entry name" value="EsxAB dimer-like"/>
    <property type="match status" value="1"/>
</dbReference>
<comment type="caution">
    <text evidence="1">The sequence shown here is derived from an EMBL/GenBank/DDBJ whole genome shotgun (WGS) entry which is preliminary data.</text>
</comment>
<sequence length="101" mass="11554">MTVPDDHTFVKFGSMDHAYEELKKVVTELDKVTDDLYADIKKELGPSWEGEAETFFNTKKDQWNAHEQEMGRQLFQAAGAVDVANGNYQAAERRNIAIWTD</sequence>
<name>A0ABP6ZQ78_9ACTN</name>
<protein>
    <recommendedName>
        <fullName evidence="3">WXG100 family type VII secretion target</fullName>
    </recommendedName>
</protein>
<dbReference type="Gene3D" id="1.10.287.1060">
    <property type="entry name" value="ESAT-6-like"/>
    <property type="match status" value="1"/>
</dbReference>
<evidence type="ECO:0000313" key="2">
    <source>
        <dbReference type="Proteomes" id="UP001500630"/>
    </source>
</evidence>
<organism evidence="1 2">
    <name type="scientific">Nonomuraea rosea</name>
    <dbReference type="NCBI Taxonomy" id="638574"/>
    <lineage>
        <taxon>Bacteria</taxon>
        <taxon>Bacillati</taxon>
        <taxon>Actinomycetota</taxon>
        <taxon>Actinomycetes</taxon>
        <taxon>Streptosporangiales</taxon>
        <taxon>Streptosporangiaceae</taxon>
        <taxon>Nonomuraea</taxon>
    </lineage>
</organism>
<dbReference type="EMBL" id="BAABDQ010000053">
    <property type="protein sequence ID" value="GAA3615758.1"/>
    <property type="molecule type" value="Genomic_DNA"/>
</dbReference>
<gene>
    <name evidence="1" type="ORF">GCM10022419_121300</name>
</gene>
<dbReference type="Proteomes" id="UP001500630">
    <property type="component" value="Unassembled WGS sequence"/>
</dbReference>
<keyword evidence="2" id="KW-1185">Reference proteome</keyword>
<dbReference type="RefSeq" id="WP_345577108.1">
    <property type="nucleotide sequence ID" value="NZ_BAABDQ010000053.1"/>
</dbReference>
<reference evidence="2" key="1">
    <citation type="journal article" date="2019" name="Int. J. Syst. Evol. Microbiol.">
        <title>The Global Catalogue of Microorganisms (GCM) 10K type strain sequencing project: providing services to taxonomists for standard genome sequencing and annotation.</title>
        <authorList>
            <consortium name="The Broad Institute Genomics Platform"/>
            <consortium name="The Broad Institute Genome Sequencing Center for Infectious Disease"/>
            <person name="Wu L."/>
            <person name="Ma J."/>
        </authorList>
    </citation>
    <scope>NUCLEOTIDE SEQUENCE [LARGE SCALE GENOMIC DNA]</scope>
    <source>
        <strain evidence="2">JCM 17326</strain>
    </source>
</reference>
<dbReference type="InterPro" id="IPR010310">
    <property type="entry name" value="T7SS_ESAT-6-like"/>
</dbReference>
<dbReference type="InterPro" id="IPR036689">
    <property type="entry name" value="ESAT-6-like_sf"/>
</dbReference>
<evidence type="ECO:0000313" key="1">
    <source>
        <dbReference type="EMBL" id="GAA3615758.1"/>
    </source>
</evidence>
<evidence type="ECO:0008006" key="3">
    <source>
        <dbReference type="Google" id="ProtNLM"/>
    </source>
</evidence>
<dbReference type="Pfam" id="PF06013">
    <property type="entry name" value="WXG100"/>
    <property type="match status" value="1"/>
</dbReference>
<accession>A0ABP6ZQ78</accession>